<feature type="compositionally biased region" description="Low complexity" evidence="8">
    <location>
        <begin position="1"/>
        <end position="12"/>
    </location>
</feature>
<comment type="cofactor">
    <cofactor evidence="1">
        <name>FMN</name>
        <dbReference type="ChEBI" id="CHEBI:58210"/>
    </cofactor>
</comment>
<dbReference type="InterPro" id="IPR001433">
    <property type="entry name" value="OxRdtase_FAD/NAD-bd"/>
</dbReference>
<feature type="region of interest" description="Disordered" evidence="8">
    <location>
        <begin position="1"/>
        <end position="24"/>
    </location>
</feature>
<comment type="caution">
    <text evidence="10">The sequence shown here is derived from an EMBL/GenBank/DDBJ whole genome shotgun (WGS) entry which is preliminary data.</text>
</comment>
<dbReference type="CDD" id="cd06199">
    <property type="entry name" value="SiR"/>
    <property type="match status" value="1"/>
</dbReference>
<name>A0ABW1ZEE5_9BACT</name>
<evidence type="ECO:0000313" key="11">
    <source>
        <dbReference type="Proteomes" id="UP001596391"/>
    </source>
</evidence>
<reference evidence="11" key="1">
    <citation type="journal article" date="2019" name="Int. J. Syst. Evol. Microbiol.">
        <title>The Global Catalogue of Microorganisms (GCM) 10K type strain sequencing project: providing services to taxonomists for standard genome sequencing and annotation.</title>
        <authorList>
            <consortium name="The Broad Institute Genomics Platform"/>
            <consortium name="The Broad Institute Genome Sequencing Center for Infectious Disease"/>
            <person name="Wu L."/>
            <person name="Ma J."/>
        </authorList>
    </citation>
    <scope>NUCLEOTIDE SEQUENCE [LARGE SCALE GENOMIC DNA]</scope>
    <source>
        <strain evidence="11">CGMCC 1.16026</strain>
    </source>
</reference>
<dbReference type="Pfam" id="PF00175">
    <property type="entry name" value="NAD_binding_1"/>
    <property type="match status" value="1"/>
</dbReference>
<accession>A0ABW1ZEE5</accession>
<dbReference type="Gene3D" id="1.20.990.10">
    <property type="entry name" value="NADPH-cytochrome p450 Reductase, Chain A, domain 3"/>
    <property type="match status" value="1"/>
</dbReference>
<dbReference type="PANTHER" id="PTHR19384:SF128">
    <property type="entry name" value="NADPH OXIDOREDUCTASE A"/>
    <property type="match status" value="1"/>
</dbReference>
<dbReference type="Pfam" id="PF00667">
    <property type="entry name" value="FAD_binding_1"/>
    <property type="match status" value="1"/>
</dbReference>
<protein>
    <submittedName>
        <fullName evidence="10">Sulfite reductase flavoprotein subunit alpha</fullName>
    </submittedName>
</protein>
<comment type="cofactor">
    <cofactor evidence="2">
        <name>FAD</name>
        <dbReference type="ChEBI" id="CHEBI:57692"/>
    </cofactor>
</comment>
<dbReference type="InterPro" id="IPR017938">
    <property type="entry name" value="Riboflavin_synthase-like_b-brl"/>
</dbReference>
<evidence type="ECO:0000256" key="8">
    <source>
        <dbReference type="SAM" id="MobiDB-lite"/>
    </source>
</evidence>
<evidence type="ECO:0000256" key="7">
    <source>
        <dbReference type="ARBA" id="ARBA00023192"/>
    </source>
</evidence>
<dbReference type="PANTHER" id="PTHR19384">
    <property type="entry name" value="NITRIC OXIDE SYNTHASE-RELATED"/>
    <property type="match status" value="1"/>
</dbReference>
<evidence type="ECO:0000256" key="1">
    <source>
        <dbReference type="ARBA" id="ARBA00001917"/>
    </source>
</evidence>
<dbReference type="PROSITE" id="PS51384">
    <property type="entry name" value="FAD_FR"/>
    <property type="match status" value="1"/>
</dbReference>
<keyword evidence="11" id="KW-1185">Reference proteome</keyword>
<gene>
    <name evidence="10" type="ORF">ACFQBQ_13425</name>
</gene>
<keyword evidence="7" id="KW-0028">Amino-acid biosynthesis</keyword>
<dbReference type="Gene3D" id="3.40.50.80">
    <property type="entry name" value="Nucleotide-binding domain of ferredoxin-NADP reductase (FNR) module"/>
    <property type="match status" value="1"/>
</dbReference>
<evidence type="ECO:0000256" key="2">
    <source>
        <dbReference type="ARBA" id="ARBA00001974"/>
    </source>
</evidence>
<keyword evidence="6" id="KW-0560">Oxidoreductase</keyword>
<dbReference type="SUPFAM" id="SSF52343">
    <property type="entry name" value="Ferredoxin reductase-like, C-terminal NADP-linked domain"/>
    <property type="match status" value="1"/>
</dbReference>
<evidence type="ECO:0000256" key="6">
    <source>
        <dbReference type="ARBA" id="ARBA00023002"/>
    </source>
</evidence>
<keyword evidence="7" id="KW-0198">Cysteine biosynthesis</keyword>
<proteinExistence type="predicted"/>
<keyword evidence="5" id="KW-0274">FAD</keyword>
<sequence>MSETATAPAAAKAHSKYTRNQPYTSRVLVNRRMTGPESEKETIHIELELEEGMTYTPGDAVGINPTNREEQVAENLAALGFNGTERVLDHYKVEISLHEALTTRLGIGKLARGAVNQYAKLFGENVPADLKALLGQENKLLAEEYVWGREFVDLVKQFPGAVQNPQELFNVLQRLTPRMYSIASSQAAHPDQVHTTVRVIRYHAHGADRQGVCSGHLGERAPEGATMPIFLHENNAFRLPEDTNAPVIMIGPGTGIAPFRAFLEHRQTLGQKGKNWLIFGEQRRVSDFLYEDQWNGMLADGTLTKLDTAFSRDQGKKVYVQDRMSENAAELYKWLQEGAYFYVCGDASRMAKDVETALLDAIANGSGQTPEHAQEYLNDMKKAKRYQRDVY</sequence>
<dbReference type="PRINTS" id="PR00371">
    <property type="entry name" value="FPNCR"/>
</dbReference>
<feature type="domain" description="FAD-binding FR-type" evidence="9">
    <location>
        <begin position="20"/>
        <end position="240"/>
    </location>
</feature>
<dbReference type="RefSeq" id="WP_263370224.1">
    <property type="nucleotide sequence ID" value="NZ_JAGSYD010000001.1"/>
</dbReference>
<evidence type="ECO:0000256" key="3">
    <source>
        <dbReference type="ARBA" id="ARBA00022630"/>
    </source>
</evidence>
<evidence type="ECO:0000259" key="9">
    <source>
        <dbReference type="PROSITE" id="PS51384"/>
    </source>
</evidence>
<dbReference type="InterPro" id="IPR023173">
    <property type="entry name" value="NADPH_Cyt_P450_Rdtase_alpha"/>
</dbReference>
<keyword evidence="3" id="KW-0285">Flavoprotein</keyword>
<organism evidence="10 11">
    <name type="scientific">Granulicella cerasi</name>
    <dbReference type="NCBI Taxonomy" id="741063"/>
    <lineage>
        <taxon>Bacteria</taxon>
        <taxon>Pseudomonadati</taxon>
        <taxon>Acidobacteriota</taxon>
        <taxon>Terriglobia</taxon>
        <taxon>Terriglobales</taxon>
        <taxon>Acidobacteriaceae</taxon>
        <taxon>Granulicella</taxon>
    </lineage>
</organism>
<dbReference type="SUPFAM" id="SSF63380">
    <property type="entry name" value="Riboflavin synthase domain-like"/>
    <property type="match status" value="1"/>
</dbReference>
<evidence type="ECO:0000256" key="5">
    <source>
        <dbReference type="ARBA" id="ARBA00022827"/>
    </source>
</evidence>
<evidence type="ECO:0000256" key="4">
    <source>
        <dbReference type="ARBA" id="ARBA00022643"/>
    </source>
</evidence>
<dbReference type="Proteomes" id="UP001596391">
    <property type="component" value="Unassembled WGS sequence"/>
</dbReference>
<dbReference type="InterPro" id="IPR001709">
    <property type="entry name" value="Flavoprot_Pyr_Nucl_cyt_Rdtase"/>
</dbReference>
<dbReference type="Gene3D" id="2.40.30.10">
    <property type="entry name" value="Translation factors"/>
    <property type="match status" value="1"/>
</dbReference>
<dbReference type="InterPro" id="IPR039261">
    <property type="entry name" value="FNR_nucleotide-bd"/>
</dbReference>
<dbReference type="InterPro" id="IPR017927">
    <property type="entry name" value="FAD-bd_FR_type"/>
</dbReference>
<dbReference type="InterPro" id="IPR003097">
    <property type="entry name" value="CysJ-like_FAD-binding"/>
</dbReference>
<dbReference type="EMBL" id="JBHSWI010000001">
    <property type="protein sequence ID" value="MFC6646568.1"/>
    <property type="molecule type" value="Genomic_DNA"/>
</dbReference>
<evidence type="ECO:0000313" key="10">
    <source>
        <dbReference type="EMBL" id="MFC6646568.1"/>
    </source>
</evidence>
<keyword evidence="4" id="KW-0288">FMN</keyword>